<reference evidence="6" key="1">
    <citation type="journal article" date="2019" name="Int. J. Syst. Evol. Microbiol.">
        <title>The Global Catalogue of Microorganisms (GCM) 10K type strain sequencing project: providing services to taxonomists for standard genome sequencing and annotation.</title>
        <authorList>
            <consortium name="The Broad Institute Genomics Platform"/>
            <consortium name="The Broad Institute Genome Sequencing Center for Infectious Disease"/>
            <person name="Wu L."/>
            <person name="Ma J."/>
        </authorList>
    </citation>
    <scope>NUCLEOTIDE SEQUENCE [LARGE SCALE GENOMIC DNA]</scope>
    <source>
        <strain evidence="6">JCM 14900</strain>
    </source>
</reference>
<organism evidence="5 6">
    <name type="scientific">Microbacterium aoyamense</name>
    <dbReference type="NCBI Taxonomy" id="344166"/>
    <lineage>
        <taxon>Bacteria</taxon>
        <taxon>Bacillati</taxon>
        <taxon>Actinomycetota</taxon>
        <taxon>Actinomycetes</taxon>
        <taxon>Micrococcales</taxon>
        <taxon>Microbacteriaceae</taxon>
        <taxon>Microbacterium</taxon>
    </lineage>
</organism>
<keyword evidence="2" id="KW-0472">Membrane</keyword>
<evidence type="ECO:0000313" key="6">
    <source>
        <dbReference type="Proteomes" id="UP001501343"/>
    </source>
</evidence>
<sequence>MLAALAVAVFVVLSVAPASADVDDFSYDSFEADHWLIRDGGGRSALYTTETLVARFPDFDQNRGIVRWLPRTDSGIDLATTVTSVTGADGASIPWWTESDDDWIYVLTGNDDYVRGVQTYVISYTMQDVVLRYDDTDADEFFWDTVGTDHAQPFASVTSRVHVAGGAADGRLDGRAYCYRGAAGSTDQCEISPPTPAASWPDAVNAWASSNGSMDAAAGAVTITADGGALGPYEGVTLAIGFAQGTFAAPSPPPPPPYPWWEWIVPVLAILSGIGGLIFVIVMKIVLRRNPDRSPVIVQYSPPEDESLTLSAGVLDVPERALAAHVVDLAVRDRLEIRASGDRHEPGDFTLVLSNRSELEHDDKRVVDTLFGKSSAPGTEVDLGAFARKPPTRAVTYVRRIDDFTLQRGYRAKRPDGIDLIRAAFQFGGLGLAFALFFFSSEAFSVLDDIGQLGNTLFFLAIGSGLFAGFILPMFSLPTTVLTLAGGMHRTYLDGIREYLSLAEEDRLRAAQSPQTADLVTSGRRTYGDEPNAPGADVVNLYERLLPYAVLFGMERQWIEVIRAVAPAAIVAARVSLFDIVVSDSLSDASGSIGRLAATPVSRGSSSSGGSSSSSGWSFSGGSSGGGFSGGGGGGGGFGGR</sequence>
<accession>A0ABP5BBT6</accession>
<evidence type="ECO:0000256" key="2">
    <source>
        <dbReference type="SAM" id="Phobius"/>
    </source>
</evidence>
<protein>
    <recommendedName>
        <fullName evidence="4">DUF2207 domain-containing protein</fullName>
    </recommendedName>
</protein>
<feature type="chain" id="PRO_5046534523" description="DUF2207 domain-containing protein" evidence="3">
    <location>
        <begin position="21"/>
        <end position="641"/>
    </location>
</feature>
<feature type="compositionally biased region" description="Low complexity" evidence="1">
    <location>
        <begin position="604"/>
        <end position="621"/>
    </location>
</feature>
<keyword evidence="2" id="KW-1133">Transmembrane helix</keyword>
<feature type="domain" description="DUF2207" evidence="4">
    <location>
        <begin position="49"/>
        <end position="241"/>
    </location>
</feature>
<feature type="compositionally biased region" description="Gly residues" evidence="1">
    <location>
        <begin position="622"/>
        <end position="641"/>
    </location>
</feature>
<gene>
    <name evidence="5" type="ORF">GCM10009775_33510</name>
</gene>
<dbReference type="EMBL" id="BAAAOF010000008">
    <property type="protein sequence ID" value="GAA1938639.1"/>
    <property type="molecule type" value="Genomic_DNA"/>
</dbReference>
<keyword evidence="3" id="KW-0732">Signal</keyword>
<feature type="transmembrane region" description="Helical" evidence="2">
    <location>
        <begin position="420"/>
        <end position="439"/>
    </location>
</feature>
<name>A0ABP5BBT6_9MICO</name>
<evidence type="ECO:0000256" key="3">
    <source>
        <dbReference type="SAM" id="SignalP"/>
    </source>
</evidence>
<evidence type="ECO:0000259" key="4">
    <source>
        <dbReference type="Pfam" id="PF09972"/>
    </source>
</evidence>
<comment type="caution">
    <text evidence="5">The sequence shown here is derived from an EMBL/GenBank/DDBJ whole genome shotgun (WGS) entry which is preliminary data.</text>
</comment>
<keyword evidence="6" id="KW-1185">Reference proteome</keyword>
<feature type="signal peptide" evidence="3">
    <location>
        <begin position="1"/>
        <end position="20"/>
    </location>
</feature>
<dbReference type="Pfam" id="PF09972">
    <property type="entry name" value="DUF2207"/>
    <property type="match status" value="1"/>
</dbReference>
<feature type="transmembrane region" description="Helical" evidence="2">
    <location>
        <begin position="260"/>
        <end position="283"/>
    </location>
</feature>
<dbReference type="InterPro" id="IPR018702">
    <property type="entry name" value="DUF2207"/>
</dbReference>
<proteinExistence type="predicted"/>
<evidence type="ECO:0000256" key="1">
    <source>
        <dbReference type="SAM" id="MobiDB-lite"/>
    </source>
</evidence>
<feature type="region of interest" description="Disordered" evidence="1">
    <location>
        <begin position="597"/>
        <end position="641"/>
    </location>
</feature>
<keyword evidence="2" id="KW-0812">Transmembrane</keyword>
<dbReference type="Proteomes" id="UP001501343">
    <property type="component" value="Unassembled WGS sequence"/>
</dbReference>
<evidence type="ECO:0000313" key="5">
    <source>
        <dbReference type="EMBL" id="GAA1938639.1"/>
    </source>
</evidence>
<feature type="transmembrane region" description="Helical" evidence="2">
    <location>
        <begin position="459"/>
        <end position="485"/>
    </location>
</feature>